<reference evidence="4 5" key="1">
    <citation type="submission" date="2022-02" db="EMBL/GenBank/DDBJ databases">
        <authorList>
            <person name="Zhuang L."/>
        </authorList>
    </citation>
    <scope>NUCLEOTIDE SEQUENCE [LARGE SCALE GENOMIC DNA]</scope>
    <source>
        <strain evidence="4 5">C32</strain>
    </source>
</reference>
<protein>
    <submittedName>
        <fullName evidence="4">S9 family peptidase</fullName>
    </submittedName>
</protein>
<feature type="domain" description="Dipeptidylpeptidase IV N-terminal" evidence="3">
    <location>
        <begin position="177"/>
        <end position="470"/>
    </location>
</feature>
<dbReference type="Gene3D" id="3.40.50.1820">
    <property type="entry name" value="alpha/beta hydrolase"/>
    <property type="match status" value="1"/>
</dbReference>
<keyword evidence="5" id="KW-1185">Reference proteome</keyword>
<sequence>MKLFQPLILTCCLSAIFAVSHATAVQAAASAQADNTAVSAAQLQASVNLRKNWQGLTRDIAFPARWLPDSHVFYYRKTVAGGFAFIKENVDSGVTAAAFDQALVAKGMTAATGAQVTQWQLPFDDFWYQDDGIRFYLNYEPWHCSLAEPSCAALADPSRPIADGEVRDLRVPADNPLRPSPDGKFSAHVQDNNLELLDSSGKQRLLSQDGSAAQFYDAESLQWSPDSRYLLALKVTPGQARYVTRVLSSPDDQLQPKTIEQLYPKPGDVIDVEQPVLFDTKTGKQLAIARDSFPNGYLLENLHWRSDSQSFAFTYTERGHQRSKLIAVDVATGQPRTVVDEQTDTFINQWGGSYAHEVNGLGHEIIWLSEREGWAQLYLIDGTSGKVKHKITHGEWPVRNVVHVDDAKRQIWFAASGVNAGEDPYFIHYYRINFDGSDLTALTAAPANHHVSFSSDMQYFVDSYSRVDLPNVMTLNHADGRQIRTVAKGDISLLTQAGFKAPETFVAKGRDGKSDIWGLIVKPQNFDPNKRYPVIENIYAGPHDSFVPKDFWPFGYHSGGDKVIGMQALADLGFIVVQMDGMGTKNRSKAFHDVAWKNLGDSGFADRILWHQAAAKKYPWYDIADGVGIYGASAGGQSTLSALLFHPEFYTVGVAYAGCYDNRMDKMSWNEQWMGWPVDDSYLRASAVVNAAKLQGKLLIIFGEQDSNVDPSSSLQLVNALIKADKDFDLLQVPGGEHSVGRSTGPIDYVQRRQFMFFVEQLKQRKTPNWNVAP</sequence>
<comment type="caution">
    <text evidence="4">The sequence shown here is derived from an EMBL/GenBank/DDBJ whole genome shotgun (WGS) entry which is preliminary data.</text>
</comment>
<dbReference type="Gene3D" id="2.140.10.30">
    <property type="entry name" value="Dipeptidylpeptidase IV, N-terminal domain"/>
    <property type="match status" value="1"/>
</dbReference>
<dbReference type="InterPro" id="IPR001375">
    <property type="entry name" value="Peptidase_S9_cat"/>
</dbReference>
<dbReference type="RefSeq" id="WP_238895724.1">
    <property type="nucleotide sequence ID" value="NZ_JAKOGG010000004.1"/>
</dbReference>
<dbReference type="Pfam" id="PF00930">
    <property type="entry name" value="DPPIV_N"/>
    <property type="match status" value="1"/>
</dbReference>
<dbReference type="Proteomes" id="UP001201549">
    <property type="component" value="Unassembled WGS sequence"/>
</dbReference>
<feature type="signal peptide" evidence="1">
    <location>
        <begin position="1"/>
        <end position="27"/>
    </location>
</feature>
<keyword evidence="1" id="KW-0732">Signal</keyword>
<evidence type="ECO:0000256" key="1">
    <source>
        <dbReference type="SAM" id="SignalP"/>
    </source>
</evidence>
<organism evidence="4 5">
    <name type="scientific">Shewanella electrica</name>
    <dbReference type="NCBI Taxonomy" id="515560"/>
    <lineage>
        <taxon>Bacteria</taxon>
        <taxon>Pseudomonadati</taxon>
        <taxon>Pseudomonadota</taxon>
        <taxon>Gammaproteobacteria</taxon>
        <taxon>Alteromonadales</taxon>
        <taxon>Shewanellaceae</taxon>
        <taxon>Shewanella</taxon>
    </lineage>
</organism>
<dbReference type="Pfam" id="PF00326">
    <property type="entry name" value="Peptidase_S9"/>
    <property type="match status" value="1"/>
</dbReference>
<evidence type="ECO:0000313" key="5">
    <source>
        <dbReference type="Proteomes" id="UP001201549"/>
    </source>
</evidence>
<dbReference type="SUPFAM" id="SSF82171">
    <property type="entry name" value="DPP6 N-terminal domain-like"/>
    <property type="match status" value="1"/>
</dbReference>
<accession>A0ABT2FJZ7</accession>
<gene>
    <name evidence="4" type="ORF">L9G74_07730</name>
</gene>
<dbReference type="PANTHER" id="PTHR11731">
    <property type="entry name" value="PROTEASE FAMILY S9B,C DIPEPTIDYL-PEPTIDASE IV-RELATED"/>
    <property type="match status" value="1"/>
</dbReference>
<feature type="domain" description="Peptidase S9 prolyl oligopeptidase catalytic" evidence="2">
    <location>
        <begin position="566"/>
        <end position="764"/>
    </location>
</feature>
<name>A0ABT2FJZ7_9GAMM</name>
<dbReference type="InterPro" id="IPR050278">
    <property type="entry name" value="Serine_Prot_S9B/DPPIV"/>
</dbReference>
<evidence type="ECO:0000259" key="3">
    <source>
        <dbReference type="Pfam" id="PF00930"/>
    </source>
</evidence>
<dbReference type="InterPro" id="IPR002469">
    <property type="entry name" value="Peptidase_S9B_N"/>
</dbReference>
<feature type="chain" id="PRO_5045799277" evidence="1">
    <location>
        <begin position="28"/>
        <end position="774"/>
    </location>
</feature>
<dbReference type="PANTHER" id="PTHR11731:SF118">
    <property type="entry name" value="BLR1971 PROTEIN"/>
    <property type="match status" value="1"/>
</dbReference>
<reference evidence="5" key="2">
    <citation type="submission" date="2023-07" db="EMBL/GenBank/DDBJ databases">
        <title>Shewanella mangrovi sp. nov., an acetaldehyde- degrading bacterium isolated from mangrove sediment.</title>
        <authorList>
            <person name="Liu Y."/>
        </authorList>
    </citation>
    <scope>NUCLEOTIDE SEQUENCE [LARGE SCALE GENOMIC DNA]</scope>
    <source>
        <strain evidence="5">C32</strain>
    </source>
</reference>
<evidence type="ECO:0000313" key="4">
    <source>
        <dbReference type="EMBL" id="MCS4556322.1"/>
    </source>
</evidence>
<dbReference type="InterPro" id="IPR029058">
    <property type="entry name" value="AB_hydrolase_fold"/>
</dbReference>
<dbReference type="EMBL" id="JAKOGG010000004">
    <property type="protein sequence ID" value="MCS4556322.1"/>
    <property type="molecule type" value="Genomic_DNA"/>
</dbReference>
<dbReference type="SUPFAM" id="SSF53474">
    <property type="entry name" value="alpha/beta-Hydrolases"/>
    <property type="match status" value="1"/>
</dbReference>
<proteinExistence type="predicted"/>
<evidence type="ECO:0000259" key="2">
    <source>
        <dbReference type="Pfam" id="PF00326"/>
    </source>
</evidence>